<organism evidence="2 3">
    <name type="scientific">Rhizobium alvei</name>
    <dbReference type="NCBI Taxonomy" id="1132659"/>
    <lineage>
        <taxon>Bacteria</taxon>
        <taxon>Pseudomonadati</taxon>
        <taxon>Pseudomonadota</taxon>
        <taxon>Alphaproteobacteria</taxon>
        <taxon>Hyphomicrobiales</taxon>
        <taxon>Rhizobiaceae</taxon>
        <taxon>Rhizobium/Agrobacterium group</taxon>
        <taxon>Rhizobium</taxon>
    </lineage>
</organism>
<dbReference type="RefSeq" id="WP_304377585.1">
    <property type="nucleotide sequence ID" value="NZ_JAUOZU010000012.1"/>
</dbReference>
<dbReference type="EMBL" id="JAUOZU010000012">
    <property type="protein sequence ID" value="MDO6965659.1"/>
    <property type="molecule type" value="Genomic_DNA"/>
</dbReference>
<dbReference type="Proteomes" id="UP001174932">
    <property type="component" value="Unassembled WGS sequence"/>
</dbReference>
<reference evidence="2" key="2">
    <citation type="submission" date="2023-07" db="EMBL/GenBank/DDBJ databases">
        <authorList>
            <person name="Shen H."/>
        </authorList>
    </citation>
    <scope>NUCLEOTIDE SEQUENCE</scope>
    <source>
        <strain evidence="2">TNR-22</strain>
    </source>
</reference>
<dbReference type="SUPFAM" id="SSF48452">
    <property type="entry name" value="TPR-like"/>
    <property type="match status" value="1"/>
</dbReference>
<sequence>MKLSYQDAVRTTSRNKLAKFPDRESGRLEPVASPSFDCGISLTEGARVMTIGSCFARNIEEYLGEAGYDVPVLAFTAPIEEAGARERPQGILNKYTVASIFQEIRWVSEIIDAGGSVSWDLVDKMAYEMPDGRYLDLQLSSPVAVTKERFLERRQQIFDTHKMFFDCDLIIITPGLTEAWFDELTGMFIQNMPDKAMASAHPGRFSFVNIDFHQCYAMLKECADLLLSRGAKQIAFTVSPVPLARTMTSQDILIANMYSKSTIRSAVGLLCQQDDRLKYVPSYERVMLTKSPSVWNNDLRHVAGGFIATIIASFAEGTGRALDDLQTLVGQFNAAFDEKQFALAEELLKKIGSRASASGLPEFHRNAASLLIRQGRFEESLKFCEILRSLRPTKAQGYTLAAKALGKLARKDEAAAILEEAKQKCDAASQKWIAQSRTRD</sequence>
<reference evidence="2" key="1">
    <citation type="journal article" date="2015" name="Int. J. Syst. Evol. Microbiol.">
        <title>Rhizobium alvei sp. nov., isolated from a freshwater river.</title>
        <authorList>
            <person name="Sheu S.Y."/>
            <person name="Huang H.W."/>
            <person name="Young C.C."/>
            <person name="Chen W.M."/>
        </authorList>
    </citation>
    <scope>NUCLEOTIDE SEQUENCE</scope>
    <source>
        <strain evidence="2">TNR-22</strain>
    </source>
</reference>
<dbReference type="InterPro" id="IPR011990">
    <property type="entry name" value="TPR-like_helical_dom_sf"/>
</dbReference>
<gene>
    <name evidence="2" type="ORF">Q4481_16965</name>
</gene>
<dbReference type="Pfam" id="PF08885">
    <property type="entry name" value="GSCFA"/>
    <property type="match status" value="1"/>
</dbReference>
<dbReference type="InterPro" id="IPR014982">
    <property type="entry name" value="GSCFA"/>
</dbReference>
<feature type="domain" description="GSCFA" evidence="1">
    <location>
        <begin position="47"/>
        <end position="314"/>
    </location>
</feature>
<keyword evidence="3" id="KW-1185">Reference proteome</keyword>
<evidence type="ECO:0000259" key="1">
    <source>
        <dbReference type="Pfam" id="PF08885"/>
    </source>
</evidence>
<accession>A0ABT8YPN6</accession>
<proteinExistence type="predicted"/>
<protein>
    <submittedName>
        <fullName evidence="2">GSCFA domain-containing protein</fullName>
    </submittedName>
</protein>
<comment type="caution">
    <text evidence="2">The sequence shown here is derived from an EMBL/GenBank/DDBJ whole genome shotgun (WGS) entry which is preliminary data.</text>
</comment>
<name>A0ABT8YPN6_9HYPH</name>
<evidence type="ECO:0000313" key="3">
    <source>
        <dbReference type="Proteomes" id="UP001174932"/>
    </source>
</evidence>
<dbReference type="Gene3D" id="1.25.40.10">
    <property type="entry name" value="Tetratricopeptide repeat domain"/>
    <property type="match status" value="1"/>
</dbReference>
<evidence type="ECO:0000313" key="2">
    <source>
        <dbReference type="EMBL" id="MDO6965659.1"/>
    </source>
</evidence>